<organism evidence="3 12">
    <name type="scientific">Mycobacterium tuberculosis</name>
    <dbReference type="NCBI Taxonomy" id="1773"/>
    <lineage>
        <taxon>Bacteria</taxon>
        <taxon>Bacillati</taxon>
        <taxon>Actinomycetota</taxon>
        <taxon>Actinomycetes</taxon>
        <taxon>Mycobacteriales</taxon>
        <taxon>Mycobacteriaceae</taxon>
        <taxon>Mycobacterium</taxon>
        <taxon>Mycobacterium tuberculosis complex</taxon>
    </lineage>
</organism>
<dbReference type="Proteomes" id="UP000045842">
    <property type="component" value="Unassembled WGS sequence"/>
</dbReference>
<dbReference type="EMBL" id="CSAJ01001016">
    <property type="protein sequence ID" value="COX47778.1"/>
    <property type="molecule type" value="Genomic_DNA"/>
</dbReference>
<dbReference type="Proteomes" id="UP000048289">
    <property type="component" value="Unassembled WGS sequence"/>
</dbReference>
<dbReference type="EMBL" id="CFOH01000235">
    <property type="protein sequence ID" value="CFE50412.1"/>
    <property type="molecule type" value="Genomic_DNA"/>
</dbReference>
<evidence type="ECO:0000313" key="5">
    <source>
        <dbReference type="EMBL" id="CNU15345.1"/>
    </source>
</evidence>
<evidence type="ECO:0000313" key="13">
    <source>
        <dbReference type="Proteomes" id="UP000048289"/>
    </source>
</evidence>
<dbReference type="EMBL" id="CGCX01000808">
    <property type="protein sequence ID" value="CFR83845.1"/>
    <property type="molecule type" value="Genomic_DNA"/>
</dbReference>
<evidence type="ECO:0000256" key="1">
    <source>
        <dbReference type="SAM" id="MobiDB-lite"/>
    </source>
</evidence>
<evidence type="ECO:0000313" key="6">
    <source>
        <dbReference type="EMBL" id="COV64839.1"/>
    </source>
</evidence>
<evidence type="ECO:0000313" key="8">
    <source>
        <dbReference type="Proteomes" id="UP000039217"/>
    </source>
</evidence>
<evidence type="ECO:0000313" key="9">
    <source>
        <dbReference type="Proteomes" id="UP000044938"/>
    </source>
</evidence>
<evidence type="ECO:0000313" key="2">
    <source>
        <dbReference type="EMBL" id="CFE39779.1"/>
    </source>
</evidence>
<feature type="compositionally biased region" description="Polar residues" evidence="1">
    <location>
        <begin position="33"/>
        <end position="46"/>
    </location>
</feature>
<protein>
    <submittedName>
        <fullName evidence="3">Uncharacterized protein</fullName>
    </submittedName>
</protein>
<dbReference type="EMBL" id="CSAD01000289">
    <property type="protein sequence ID" value="COV64839.1"/>
    <property type="molecule type" value="Genomic_DNA"/>
</dbReference>
<dbReference type="Proteomes" id="UP000046680">
    <property type="component" value="Unassembled WGS sequence"/>
</dbReference>
<evidence type="ECO:0000313" key="7">
    <source>
        <dbReference type="EMBL" id="COX47778.1"/>
    </source>
</evidence>
<dbReference type="Proteomes" id="UP000046947">
    <property type="component" value="Unassembled WGS sequence"/>
</dbReference>
<gene>
    <name evidence="4" type="ORF">ERS007657_02204</name>
    <name evidence="5" type="ORF">ERS007661_00166</name>
    <name evidence="6" type="ORF">ERS007679_02222</name>
    <name evidence="2" type="ORF">ERS007681_02167</name>
    <name evidence="3" type="ORF">ERS007688_01708</name>
    <name evidence="7" type="ORF">ERS007720_04568</name>
</gene>
<evidence type="ECO:0000313" key="12">
    <source>
        <dbReference type="Proteomes" id="UP000046947"/>
    </source>
</evidence>
<proteinExistence type="predicted"/>
<evidence type="ECO:0000313" key="11">
    <source>
        <dbReference type="Proteomes" id="UP000046680"/>
    </source>
</evidence>
<dbReference type="EMBL" id="CQQC01000026">
    <property type="protein sequence ID" value="CNU15345.1"/>
    <property type="molecule type" value="Genomic_DNA"/>
</dbReference>
<dbReference type="AlphaFoldDB" id="A0A654TLQ9"/>
<dbReference type="Proteomes" id="UP000039217">
    <property type="component" value="Unassembled WGS sequence"/>
</dbReference>
<evidence type="ECO:0000313" key="3">
    <source>
        <dbReference type="EMBL" id="CFE50412.1"/>
    </source>
</evidence>
<reference evidence="8 9" key="1">
    <citation type="submission" date="2015-03" db="EMBL/GenBank/DDBJ databases">
        <authorList>
            <consortium name="Pathogen Informatics"/>
        </authorList>
    </citation>
    <scope>NUCLEOTIDE SEQUENCE [LARGE SCALE GENOMIC DNA]</scope>
    <source>
        <strain evidence="4 11">C09601061</strain>
        <strain evidence="5 8">D00501624</strain>
        <strain evidence="6 10">G09801536</strain>
        <strain evidence="2 13">G09901357</strain>
        <strain evidence="3 12">H09601792</strain>
        <strain evidence="7 9">M09401471</strain>
    </source>
</reference>
<feature type="compositionally biased region" description="Low complexity" evidence="1">
    <location>
        <begin position="47"/>
        <end position="74"/>
    </location>
</feature>
<dbReference type="EMBL" id="CFOE01000266">
    <property type="protein sequence ID" value="CFE39779.1"/>
    <property type="molecule type" value="Genomic_DNA"/>
</dbReference>
<evidence type="ECO:0000313" key="10">
    <source>
        <dbReference type="Proteomes" id="UP000045842"/>
    </source>
</evidence>
<feature type="region of interest" description="Disordered" evidence="1">
    <location>
        <begin position="31"/>
        <end position="74"/>
    </location>
</feature>
<sequence>MVKVSDRLVGIVVLRSMSLVITPPLVSIPRLSGVTSSSRTSFTSPLRTPACRAAPTATTSSGLTPLLGSLPPVSSLTRSVTAGIRVEPPTSTT</sequence>
<dbReference type="Proteomes" id="UP000044938">
    <property type="component" value="Unassembled WGS sequence"/>
</dbReference>
<accession>A0A654TLQ9</accession>
<name>A0A654TLQ9_MYCTX</name>
<evidence type="ECO:0000313" key="4">
    <source>
        <dbReference type="EMBL" id="CFR83845.1"/>
    </source>
</evidence>